<dbReference type="RefSeq" id="WP_267161738.1">
    <property type="nucleotide sequence ID" value="NZ_CP112972.1"/>
</dbReference>
<proteinExistence type="predicted"/>
<gene>
    <name evidence="2" type="ORF">ACFQQG_13555</name>
</gene>
<dbReference type="GeneID" id="76631092"/>
<sequence>MTDYTTPITATFELQRQALLQSQRAVETSFEFQKEMTTAALESLDVQETSQRQAVEFLQDNVHRTLDAMEGIPGAAGMTEEVRATVDDQYAQLLDTHAEAFETIEDEVDEGADSYNEMMSEYLDTLDEQLETLLDAHEEFEDHSVEATEQVSEQVEELQDQVEDVQAQIQDVSEQAAEAIEA</sequence>
<dbReference type="EMBL" id="JBHSZI010000001">
    <property type="protein sequence ID" value="MFC7059016.1"/>
    <property type="molecule type" value="Genomic_DNA"/>
</dbReference>
<organism evidence="2 3">
    <name type="scientific">Halovenus salina</name>
    <dbReference type="NCBI Taxonomy" id="1510225"/>
    <lineage>
        <taxon>Archaea</taxon>
        <taxon>Methanobacteriati</taxon>
        <taxon>Methanobacteriota</taxon>
        <taxon>Stenosarchaea group</taxon>
        <taxon>Halobacteria</taxon>
        <taxon>Halobacteriales</taxon>
        <taxon>Haloarculaceae</taxon>
        <taxon>Halovenus</taxon>
    </lineage>
</organism>
<protein>
    <submittedName>
        <fullName evidence="2">Uncharacterized protein</fullName>
    </submittedName>
</protein>
<accession>A0ABD5W0N3</accession>
<dbReference type="AlphaFoldDB" id="A0ABD5W0N3"/>
<keyword evidence="3" id="KW-1185">Reference proteome</keyword>
<feature type="coiled-coil region" evidence="1">
    <location>
        <begin position="123"/>
        <end position="182"/>
    </location>
</feature>
<dbReference type="Proteomes" id="UP001596445">
    <property type="component" value="Unassembled WGS sequence"/>
</dbReference>
<evidence type="ECO:0000313" key="3">
    <source>
        <dbReference type="Proteomes" id="UP001596445"/>
    </source>
</evidence>
<dbReference type="Gene3D" id="1.20.120.20">
    <property type="entry name" value="Apolipoprotein"/>
    <property type="match status" value="1"/>
</dbReference>
<evidence type="ECO:0000256" key="1">
    <source>
        <dbReference type="SAM" id="Coils"/>
    </source>
</evidence>
<comment type="caution">
    <text evidence="2">The sequence shown here is derived from an EMBL/GenBank/DDBJ whole genome shotgun (WGS) entry which is preliminary data.</text>
</comment>
<evidence type="ECO:0000313" key="2">
    <source>
        <dbReference type="EMBL" id="MFC7059016.1"/>
    </source>
</evidence>
<name>A0ABD5W0N3_9EURY</name>
<keyword evidence="1" id="KW-0175">Coiled coil</keyword>
<reference evidence="2 3" key="1">
    <citation type="journal article" date="2019" name="Int. J. Syst. Evol. Microbiol.">
        <title>The Global Catalogue of Microorganisms (GCM) 10K type strain sequencing project: providing services to taxonomists for standard genome sequencing and annotation.</title>
        <authorList>
            <consortium name="The Broad Institute Genomics Platform"/>
            <consortium name="The Broad Institute Genome Sequencing Center for Infectious Disease"/>
            <person name="Wu L."/>
            <person name="Ma J."/>
        </authorList>
    </citation>
    <scope>NUCLEOTIDE SEQUENCE [LARGE SCALE GENOMIC DNA]</scope>
    <source>
        <strain evidence="2 3">JCM 30072</strain>
    </source>
</reference>